<organism evidence="2 3">
    <name type="scientific">Rouxiella badensis</name>
    <dbReference type="NCBI Taxonomy" id="1646377"/>
    <lineage>
        <taxon>Bacteria</taxon>
        <taxon>Pseudomonadati</taxon>
        <taxon>Pseudomonadota</taxon>
        <taxon>Gammaproteobacteria</taxon>
        <taxon>Enterobacterales</taxon>
        <taxon>Yersiniaceae</taxon>
        <taxon>Rouxiella</taxon>
    </lineage>
</organism>
<evidence type="ECO:0000313" key="2">
    <source>
        <dbReference type="EMBL" id="ORJ27443.1"/>
    </source>
</evidence>
<reference evidence="2 3" key="1">
    <citation type="journal article" date="2017" name="Int. J. Syst. Evol. Microbiol.">
        <title>Rouxiella badensis sp. nov. and Rouxiella silvae sp. nov. isolated from peat bog soil in Germany and emendation of the genus description.</title>
        <authorList>
            <person name="Le Fleche-Mateos A."/>
            <person name="Kugler J.H."/>
            <person name="Hansen S.H."/>
            <person name="Syldatk C."/>
            <person name="Hausmann R."/>
            <person name="Lomprez F."/>
            <person name="Vandenbogaert M."/>
            <person name="Manuguerra J.C."/>
            <person name="Grimont P.A."/>
        </authorList>
    </citation>
    <scope>NUCLEOTIDE SEQUENCE [LARGE SCALE GENOMIC DNA]</scope>
    <source>
        <strain evidence="2 3">DSM 100043</strain>
    </source>
</reference>
<gene>
    <name evidence="2" type="ORF">BS640_00545</name>
</gene>
<keyword evidence="3" id="KW-1185">Reference proteome</keyword>
<dbReference type="Pfam" id="PF04474">
    <property type="entry name" value="DUF554"/>
    <property type="match status" value="1"/>
</dbReference>
<sequence length="239" mass="25018">MLIGPIANGAAVVLGGLAGAFMGSRLPERLRCALPLTFGLSSIGLGIILIVKIKSLPAVILALILGAAIGELIYFERKIGEFGAFSKKLVERIAPAKQGMSAELFEEKFVAILVLFCASGTGIIGAMTEGMTGSPSILLVKTIMDFFTAAIFATSLGYAVAMIAVPQFIIQLCLVAAAGIIMPLISPTMMGDFTAAGGLVMLAAGYRISGIKLFPVANMLPALVLVMPISYLWTSYIHF</sequence>
<name>A0A1X0WL16_9GAMM</name>
<evidence type="ECO:0000256" key="1">
    <source>
        <dbReference type="SAM" id="Phobius"/>
    </source>
</evidence>
<feature type="transmembrane region" description="Helical" evidence="1">
    <location>
        <begin position="168"/>
        <end position="185"/>
    </location>
</feature>
<dbReference type="InterPro" id="IPR007563">
    <property type="entry name" value="DUF554"/>
</dbReference>
<protein>
    <recommendedName>
        <fullName evidence="4">DUF554 domain-containing protein</fullName>
    </recommendedName>
</protein>
<keyword evidence="1" id="KW-0812">Transmembrane</keyword>
<dbReference type="AlphaFoldDB" id="A0A1X0WL16"/>
<dbReference type="RefSeq" id="WP_084911576.1">
    <property type="nucleotide sequence ID" value="NZ_MRWE01000001.1"/>
</dbReference>
<keyword evidence="1" id="KW-1133">Transmembrane helix</keyword>
<dbReference type="STRING" id="1646377.BS640_00545"/>
<dbReference type="PANTHER" id="PTHR36111:SF2">
    <property type="entry name" value="INNER MEMBRANE PROTEIN"/>
    <property type="match status" value="1"/>
</dbReference>
<feature type="transmembrane region" description="Helical" evidence="1">
    <location>
        <begin position="216"/>
        <end position="234"/>
    </location>
</feature>
<feature type="transmembrane region" description="Helical" evidence="1">
    <location>
        <begin position="109"/>
        <end position="127"/>
    </location>
</feature>
<proteinExistence type="predicted"/>
<dbReference type="PANTHER" id="PTHR36111">
    <property type="entry name" value="INNER MEMBRANE PROTEIN-RELATED"/>
    <property type="match status" value="1"/>
</dbReference>
<evidence type="ECO:0008006" key="4">
    <source>
        <dbReference type="Google" id="ProtNLM"/>
    </source>
</evidence>
<feature type="transmembrane region" description="Helical" evidence="1">
    <location>
        <begin position="139"/>
        <end position="161"/>
    </location>
</feature>
<feature type="transmembrane region" description="Helical" evidence="1">
    <location>
        <begin position="30"/>
        <end position="50"/>
    </location>
</feature>
<accession>A0A1X0WL16</accession>
<feature type="transmembrane region" description="Helical" evidence="1">
    <location>
        <begin position="6"/>
        <end position="23"/>
    </location>
</feature>
<comment type="caution">
    <text evidence="2">The sequence shown here is derived from an EMBL/GenBank/DDBJ whole genome shotgun (WGS) entry which is preliminary data.</text>
</comment>
<dbReference type="Proteomes" id="UP000192536">
    <property type="component" value="Unassembled WGS sequence"/>
</dbReference>
<dbReference type="EMBL" id="MRWE01000001">
    <property type="protein sequence ID" value="ORJ27443.1"/>
    <property type="molecule type" value="Genomic_DNA"/>
</dbReference>
<evidence type="ECO:0000313" key="3">
    <source>
        <dbReference type="Proteomes" id="UP000192536"/>
    </source>
</evidence>
<keyword evidence="1" id="KW-0472">Membrane</keyword>
<feature type="transmembrane region" description="Helical" evidence="1">
    <location>
        <begin position="56"/>
        <end position="75"/>
    </location>
</feature>